<name>W4FKQ6_APHAT</name>
<protein>
    <submittedName>
        <fullName evidence="1">Uncharacterized protein</fullName>
    </submittedName>
</protein>
<accession>W4FKQ6</accession>
<dbReference type="RefSeq" id="XP_009843115.1">
    <property type="nucleotide sequence ID" value="XM_009844813.1"/>
</dbReference>
<proteinExistence type="predicted"/>
<dbReference type="VEuPathDB" id="FungiDB:H257_16400"/>
<sequence>MKAKHRHISEHRNIRQLWGCLVNAAGELQMPRTSSFWASCDDVLRPKHSTKIKLPQ</sequence>
<evidence type="ECO:0000313" key="1">
    <source>
        <dbReference type="EMBL" id="ETV67424.1"/>
    </source>
</evidence>
<organism evidence="1">
    <name type="scientific">Aphanomyces astaci</name>
    <name type="common">Crayfish plague agent</name>
    <dbReference type="NCBI Taxonomy" id="112090"/>
    <lineage>
        <taxon>Eukaryota</taxon>
        <taxon>Sar</taxon>
        <taxon>Stramenopiles</taxon>
        <taxon>Oomycota</taxon>
        <taxon>Saprolegniomycetes</taxon>
        <taxon>Saprolegniales</taxon>
        <taxon>Verrucalvaceae</taxon>
        <taxon>Aphanomyces</taxon>
    </lineage>
</organism>
<reference evidence="1" key="1">
    <citation type="submission" date="2013-12" db="EMBL/GenBank/DDBJ databases">
        <title>The Genome Sequence of Aphanomyces astaci APO3.</title>
        <authorList>
            <consortium name="The Broad Institute Genomics Platform"/>
            <person name="Russ C."/>
            <person name="Tyler B."/>
            <person name="van West P."/>
            <person name="Dieguez-Uribeondo J."/>
            <person name="Young S.K."/>
            <person name="Zeng Q."/>
            <person name="Gargeya S."/>
            <person name="Fitzgerald M."/>
            <person name="Abouelleil A."/>
            <person name="Alvarado L."/>
            <person name="Chapman S.B."/>
            <person name="Gainer-Dewar J."/>
            <person name="Goldberg J."/>
            <person name="Griggs A."/>
            <person name="Gujja S."/>
            <person name="Hansen M."/>
            <person name="Howarth C."/>
            <person name="Imamovic A."/>
            <person name="Ireland A."/>
            <person name="Larimer J."/>
            <person name="McCowan C."/>
            <person name="Murphy C."/>
            <person name="Pearson M."/>
            <person name="Poon T.W."/>
            <person name="Priest M."/>
            <person name="Roberts A."/>
            <person name="Saif S."/>
            <person name="Shea T."/>
            <person name="Sykes S."/>
            <person name="Wortman J."/>
            <person name="Nusbaum C."/>
            <person name="Birren B."/>
        </authorList>
    </citation>
    <scope>NUCLEOTIDE SEQUENCE [LARGE SCALE GENOMIC DNA]</scope>
    <source>
        <strain evidence="1">APO3</strain>
    </source>
</reference>
<gene>
    <name evidence="1" type="ORF">H257_16400</name>
</gene>
<dbReference type="GeneID" id="20818396"/>
<dbReference type="AlphaFoldDB" id="W4FKQ6"/>
<dbReference type="EMBL" id="KI913198">
    <property type="protein sequence ID" value="ETV67424.1"/>
    <property type="molecule type" value="Genomic_DNA"/>
</dbReference>